<dbReference type="RefSeq" id="WP_150433759.1">
    <property type="nucleotide sequence ID" value="NZ_VYKJ01000001.1"/>
</dbReference>
<dbReference type="Gene3D" id="2.60.40.10">
    <property type="entry name" value="Immunoglobulins"/>
    <property type="match status" value="1"/>
</dbReference>
<sequence>MTQHTPFIRSLLIPILAQRKITLTESMLATLSADKDIQRLIDDLTHKVLEKAQPATNDTPPAAEYQRAVIPPLPPLAAPQPAPLSPADIALAQITADSRPRAGEENTDAPAADAETNEQTERDDAQEPQAGTPLDAAPAASPADAESPESQPAAAPLKPGQVPRQTGAARPPATTPPPIKINLANARVGAPYRATLDIPPDDGAAVVSVDMPQDIGLAFDAETRQLTGTPTKSGDYELEISWTSRERTPQTARTLLIINPDPRSLWKVIEPPADDKYFKPNIDRRMISAGEVNMAAASRRGRSHEHVGAFRDDDFFIAHDAQNGWSIMIVADGAGSAKNSRQGSRIAVQTAGEFLSKRMSEENDDKLLDLIQRWDADSHQALGLYFSRLYHNAARLAVNTINNEAIKVGEPVKSFSTTLLATVSLRLGEEWFAASFWMGDGAIAAYGPAGKVRLLGAPDSGEYAGQTRFLDNDAMNDPAFNKRIIIGKWRDVSHLILMTDGVSDPWFETDNGLQSGEKWRELVSELSPALQDEQAAERLTEWLSFFSAGNHDDRTIAVCW</sequence>
<evidence type="ECO:0000259" key="2">
    <source>
        <dbReference type="Pfam" id="PF13672"/>
    </source>
</evidence>
<keyword evidence="5" id="KW-1185">Reference proteome</keyword>
<dbReference type="Proteomes" id="UP000335415">
    <property type="component" value="Unassembled WGS sequence"/>
</dbReference>
<dbReference type="EMBL" id="VYKJ01000001">
    <property type="protein sequence ID" value="KAA9002923.1"/>
    <property type="molecule type" value="Genomic_DNA"/>
</dbReference>
<dbReference type="InterPro" id="IPR013783">
    <property type="entry name" value="Ig-like_fold"/>
</dbReference>
<dbReference type="AlphaFoldDB" id="A0A5J5G667"/>
<dbReference type="Pfam" id="PF13672">
    <property type="entry name" value="PP2C_2"/>
    <property type="match status" value="1"/>
</dbReference>
<protein>
    <submittedName>
        <fullName evidence="3">Protein phosphatase 2C domain-containing protein</fullName>
    </submittedName>
</protein>
<organism evidence="3 5">
    <name type="scientific">Affinibrenneria salicis</name>
    <dbReference type="NCBI Taxonomy" id="2590031"/>
    <lineage>
        <taxon>Bacteria</taxon>
        <taxon>Pseudomonadati</taxon>
        <taxon>Pseudomonadota</taxon>
        <taxon>Gammaproteobacteria</taxon>
        <taxon>Enterobacterales</taxon>
        <taxon>Pectobacteriaceae</taxon>
        <taxon>Affinibrenneria</taxon>
    </lineage>
</organism>
<reference evidence="3 5" key="1">
    <citation type="submission" date="2019-09" db="EMBL/GenBank/DDBJ databases">
        <authorList>
            <person name="Li Y."/>
        </authorList>
    </citation>
    <scope>NUCLEOTIDE SEQUENCE [LARGE SCALE GENOMIC DNA]</scope>
    <source>
        <strain evidence="3 5">L3-3HA</strain>
    </source>
</reference>
<name>A0A5J5G667_9GAMM</name>
<proteinExistence type="predicted"/>
<feature type="domain" description="PPM-type phosphatase" evidence="2">
    <location>
        <begin position="300"/>
        <end position="544"/>
    </location>
</feature>
<dbReference type="Gene3D" id="3.60.40.10">
    <property type="entry name" value="PPM-type phosphatase domain"/>
    <property type="match status" value="1"/>
</dbReference>
<feature type="compositionally biased region" description="Low complexity" evidence="1">
    <location>
        <begin position="133"/>
        <end position="172"/>
    </location>
</feature>
<dbReference type="OrthoDB" id="963478at2"/>
<evidence type="ECO:0000313" key="4">
    <source>
        <dbReference type="EMBL" id="KAA9002923.1"/>
    </source>
</evidence>
<gene>
    <name evidence="3" type="ORF">FJU30_02010</name>
    <name evidence="4" type="ORF">FJU30_02755</name>
</gene>
<evidence type="ECO:0000313" key="3">
    <source>
        <dbReference type="EMBL" id="KAA9002790.1"/>
    </source>
</evidence>
<dbReference type="SUPFAM" id="SSF81606">
    <property type="entry name" value="PP2C-like"/>
    <property type="match status" value="1"/>
</dbReference>
<dbReference type="EMBL" id="VYKJ01000001">
    <property type="protein sequence ID" value="KAA9002790.1"/>
    <property type="molecule type" value="Genomic_DNA"/>
</dbReference>
<dbReference type="InterPro" id="IPR036457">
    <property type="entry name" value="PPM-type-like_dom_sf"/>
</dbReference>
<feature type="region of interest" description="Disordered" evidence="1">
    <location>
        <begin position="98"/>
        <end position="180"/>
    </location>
</feature>
<comment type="caution">
    <text evidence="3">The sequence shown here is derived from an EMBL/GenBank/DDBJ whole genome shotgun (WGS) entry which is preliminary data.</text>
</comment>
<evidence type="ECO:0000256" key="1">
    <source>
        <dbReference type="SAM" id="MobiDB-lite"/>
    </source>
</evidence>
<evidence type="ECO:0000313" key="5">
    <source>
        <dbReference type="Proteomes" id="UP000335415"/>
    </source>
</evidence>
<accession>A0A5J5G667</accession>
<dbReference type="InterPro" id="IPR001932">
    <property type="entry name" value="PPM-type_phosphatase-like_dom"/>
</dbReference>